<comment type="subcellular location">
    <subcellularLocation>
        <location evidence="3">Cytoplasm</location>
    </subcellularLocation>
    <subcellularLocation>
        <location evidence="2">Mitochondrion matrix</location>
    </subcellularLocation>
    <subcellularLocation>
        <location evidence="1">Mitochondrion outer membrane</location>
    </subcellularLocation>
</comment>
<dbReference type="GO" id="GO:0035694">
    <property type="term" value="P:mitochondrial protein catabolic process"/>
    <property type="evidence" value="ECO:0007669"/>
    <property type="project" value="InterPro"/>
</dbReference>
<gene>
    <name evidence="14" type="ORF">PMEA_00027944</name>
</gene>
<feature type="domain" description="Mitochondria-eating protein C-terminal" evidence="13">
    <location>
        <begin position="118"/>
        <end position="352"/>
    </location>
</feature>
<dbReference type="GO" id="GO:0035695">
    <property type="term" value="P:mitophagy by internal vacuole formation"/>
    <property type="evidence" value="ECO:0007669"/>
    <property type="project" value="TreeGrafter"/>
</dbReference>
<keyword evidence="11" id="KW-0472">Membrane</keyword>
<dbReference type="PANTHER" id="PTHR21771">
    <property type="entry name" value="MITOCHONDRIA-EATING PROTEIN-RELATED"/>
    <property type="match status" value="1"/>
</dbReference>
<evidence type="ECO:0000313" key="14">
    <source>
        <dbReference type="EMBL" id="CAH3155051.1"/>
    </source>
</evidence>
<organism evidence="14 15">
    <name type="scientific">Pocillopora meandrina</name>
    <dbReference type="NCBI Taxonomy" id="46732"/>
    <lineage>
        <taxon>Eukaryota</taxon>
        <taxon>Metazoa</taxon>
        <taxon>Cnidaria</taxon>
        <taxon>Anthozoa</taxon>
        <taxon>Hexacorallia</taxon>
        <taxon>Scleractinia</taxon>
        <taxon>Astrocoeniina</taxon>
        <taxon>Pocilloporidae</taxon>
        <taxon>Pocillopora</taxon>
    </lineage>
</organism>
<accession>A0AAU9XPH4</accession>
<keyword evidence="6" id="KW-0963">Cytoplasm</keyword>
<evidence type="ECO:0000256" key="1">
    <source>
        <dbReference type="ARBA" id="ARBA00004294"/>
    </source>
</evidence>
<evidence type="ECO:0000256" key="8">
    <source>
        <dbReference type="ARBA" id="ARBA00023054"/>
    </source>
</evidence>
<proteinExistence type="inferred from homology"/>
<dbReference type="GO" id="GO:0005741">
    <property type="term" value="C:mitochondrial outer membrane"/>
    <property type="evidence" value="ECO:0007669"/>
    <property type="project" value="UniProtKB-SubCell"/>
</dbReference>
<keyword evidence="15" id="KW-1185">Reference proteome</keyword>
<evidence type="ECO:0000256" key="12">
    <source>
        <dbReference type="ARBA" id="ARBA00032687"/>
    </source>
</evidence>
<evidence type="ECO:0000256" key="10">
    <source>
        <dbReference type="ARBA" id="ARBA00023128"/>
    </source>
</evidence>
<dbReference type="EMBL" id="CALNXJ010000057">
    <property type="protein sequence ID" value="CAH3155051.1"/>
    <property type="molecule type" value="Genomic_DNA"/>
</dbReference>
<dbReference type="Pfam" id="PF16026">
    <property type="entry name" value="MIEAP"/>
    <property type="match status" value="1"/>
</dbReference>
<dbReference type="PANTHER" id="PTHR21771:SF1">
    <property type="entry name" value="MITOCHONDRIA-EATING PROTEIN"/>
    <property type="match status" value="1"/>
</dbReference>
<comment type="caution">
    <text evidence="14">The sequence shown here is derived from an EMBL/GenBank/DDBJ whole genome shotgun (WGS) entry which is preliminary data.</text>
</comment>
<keyword evidence="7" id="KW-1000">Mitochondrion outer membrane</keyword>
<dbReference type="GO" id="GO:0005759">
    <property type="term" value="C:mitochondrial matrix"/>
    <property type="evidence" value="ECO:0007669"/>
    <property type="project" value="UniProtKB-SubCell"/>
</dbReference>
<keyword evidence="10" id="KW-0496">Mitochondrion</keyword>
<evidence type="ECO:0000256" key="6">
    <source>
        <dbReference type="ARBA" id="ARBA00022490"/>
    </source>
</evidence>
<dbReference type="InterPro" id="IPR031981">
    <property type="entry name" value="MIEAP_C"/>
</dbReference>
<dbReference type="GO" id="GO:0008289">
    <property type="term" value="F:lipid binding"/>
    <property type="evidence" value="ECO:0007669"/>
    <property type="project" value="UniProtKB-KW"/>
</dbReference>
<evidence type="ECO:0000256" key="5">
    <source>
        <dbReference type="ARBA" id="ARBA00019863"/>
    </source>
</evidence>
<evidence type="ECO:0000256" key="3">
    <source>
        <dbReference type="ARBA" id="ARBA00004496"/>
    </source>
</evidence>
<keyword evidence="9" id="KW-0446">Lipid-binding</keyword>
<dbReference type="InterPro" id="IPR026169">
    <property type="entry name" value="MIEAP"/>
</dbReference>
<name>A0AAU9XPH4_9CNID</name>
<protein>
    <recommendedName>
        <fullName evidence="5">Mitochondria-eating protein</fullName>
    </recommendedName>
    <alternativeName>
        <fullName evidence="12">Spermatogenesis-associated protein 18</fullName>
    </alternativeName>
</protein>
<comment type="similarity">
    <text evidence="4">Belongs to the MIEAP family.</text>
</comment>
<reference evidence="14 15" key="1">
    <citation type="submission" date="2022-05" db="EMBL/GenBank/DDBJ databases">
        <authorList>
            <consortium name="Genoscope - CEA"/>
            <person name="William W."/>
        </authorList>
    </citation>
    <scope>NUCLEOTIDE SEQUENCE [LARGE SCALE GENOMIC DNA]</scope>
</reference>
<evidence type="ECO:0000313" key="15">
    <source>
        <dbReference type="Proteomes" id="UP001159428"/>
    </source>
</evidence>
<dbReference type="AlphaFoldDB" id="A0AAU9XPH4"/>
<evidence type="ECO:0000256" key="7">
    <source>
        <dbReference type="ARBA" id="ARBA00022787"/>
    </source>
</evidence>
<keyword evidence="8" id="KW-0175">Coiled coil</keyword>
<evidence type="ECO:0000256" key="2">
    <source>
        <dbReference type="ARBA" id="ARBA00004305"/>
    </source>
</evidence>
<evidence type="ECO:0000256" key="11">
    <source>
        <dbReference type="ARBA" id="ARBA00023136"/>
    </source>
</evidence>
<sequence>MGAVLSSFSRKLTSQIESDPFEALSVEARTMAEASYARDPHPASQHADRSCFSREELERYSNALQTCHKFLTESAVFVKRQRFLETELDTCQERLRRFTEDHARLSESVNENISSSNRPSALEGKYEQFYDHERMDAIDCIEKSRVKKELSKWTEIDDQRIACMVFEEAFKAAQTFKENFLEGISCMIKSAPAIGAKYSEGKSDLVTFSVKRDQCQSSSLGQSDMNNLKAILKETAESCDIDAIIKRVYDSLSQRQEKGRLSDYTRDFFFKKEMEKYLEKCCRYAWKMVCQTPPYLIQGNSFVHKSDPAFDPSIHQVPRKYAEHNSGYIRLVLWPGLFEGSSGRVIRKTEVVLK</sequence>
<evidence type="ECO:0000256" key="4">
    <source>
        <dbReference type="ARBA" id="ARBA00008233"/>
    </source>
</evidence>
<evidence type="ECO:0000259" key="13">
    <source>
        <dbReference type="Pfam" id="PF16026"/>
    </source>
</evidence>
<evidence type="ECO:0000256" key="9">
    <source>
        <dbReference type="ARBA" id="ARBA00023121"/>
    </source>
</evidence>
<dbReference type="Proteomes" id="UP001159428">
    <property type="component" value="Unassembled WGS sequence"/>
</dbReference>